<keyword evidence="2" id="KW-1185">Reference proteome</keyword>
<organism evidence="1 2">
    <name type="scientific">Platysternon megacephalum</name>
    <name type="common">big-headed turtle</name>
    <dbReference type="NCBI Taxonomy" id="55544"/>
    <lineage>
        <taxon>Eukaryota</taxon>
        <taxon>Metazoa</taxon>
        <taxon>Chordata</taxon>
        <taxon>Craniata</taxon>
        <taxon>Vertebrata</taxon>
        <taxon>Euteleostomi</taxon>
        <taxon>Archelosauria</taxon>
        <taxon>Testudinata</taxon>
        <taxon>Testudines</taxon>
        <taxon>Cryptodira</taxon>
        <taxon>Durocryptodira</taxon>
        <taxon>Testudinoidea</taxon>
        <taxon>Platysternidae</taxon>
        <taxon>Platysternon</taxon>
    </lineage>
</organism>
<dbReference type="GO" id="GO:0009653">
    <property type="term" value="P:anatomical structure morphogenesis"/>
    <property type="evidence" value="ECO:0007669"/>
    <property type="project" value="TreeGrafter"/>
</dbReference>
<dbReference type="AlphaFoldDB" id="A0A4D9EAM9"/>
<accession>A0A4D9EAM9</accession>
<name>A0A4D9EAM9_9SAUR</name>
<sequence>MWVELLDGAGREYVQVAVRLQGGAENTAPSLGFAALLVAEVDQFMLTALTPEMLAAEDLESPPDLLLFSLTAPWPSPVGGKSLVYSTLLVMPSECSPTSGTNSGRYSISDMKAFYHLP</sequence>
<comment type="caution">
    <text evidence="1">The sequence shown here is derived from an EMBL/GenBank/DDBJ whole genome shotgun (WGS) entry which is preliminary data.</text>
</comment>
<dbReference type="PANTHER" id="PTHR45739:SF4">
    <property type="entry name" value="FRAS1-RELATED EXTRACELLULAR MATRIX PROTEIN 2"/>
    <property type="match status" value="1"/>
</dbReference>
<evidence type="ECO:0000313" key="2">
    <source>
        <dbReference type="Proteomes" id="UP000297703"/>
    </source>
</evidence>
<dbReference type="InterPro" id="IPR051561">
    <property type="entry name" value="FRAS1_ECM"/>
</dbReference>
<dbReference type="PANTHER" id="PTHR45739">
    <property type="entry name" value="MATRIX PROTEIN, PUTATIVE-RELATED"/>
    <property type="match status" value="1"/>
</dbReference>
<keyword evidence="1" id="KW-0675">Receptor</keyword>
<dbReference type="STRING" id="55544.A0A4D9EAM9"/>
<evidence type="ECO:0000313" key="1">
    <source>
        <dbReference type="EMBL" id="TFK04373.1"/>
    </source>
</evidence>
<proteinExistence type="predicted"/>
<reference evidence="1 2" key="1">
    <citation type="submission" date="2019-04" db="EMBL/GenBank/DDBJ databases">
        <title>Draft genome of the big-headed turtle Platysternon megacephalum.</title>
        <authorList>
            <person name="Gong S."/>
        </authorList>
    </citation>
    <scope>NUCLEOTIDE SEQUENCE [LARGE SCALE GENOMIC DNA]</scope>
    <source>
        <strain evidence="1">DO16091913</strain>
        <tissue evidence="1">Muscle</tissue>
    </source>
</reference>
<dbReference type="Proteomes" id="UP000297703">
    <property type="component" value="Unassembled WGS sequence"/>
</dbReference>
<protein>
    <submittedName>
        <fullName evidence="1">Anthrax toxin receptor-like</fullName>
    </submittedName>
</protein>
<gene>
    <name evidence="1" type="ORF">DR999_PMT13095</name>
</gene>
<reference evidence="1 2" key="2">
    <citation type="submission" date="2019-04" db="EMBL/GenBank/DDBJ databases">
        <title>The genome sequence of big-headed turtle.</title>
        <authorList>
            <person name="Gong S."/>
        </authorList>
    </citation>
    <scope>NUCLEOTIDE SEQUENCE [LARGE SCALE GENOMIC DNA]</scope>
    <source>
        <strain evidence="1">DO16091913</strain>
        <tissue evidence="1">Muscle</tissue>
    </source>
</reference>
<dbReference type="OrthoDB" id="430044at2759"/>
<dbReference type="EMBL" id="QXTE01000139">
    <property type="protein sequence ID" value="TFK04373.1"/>
    <property type="molecule type" value="Genomic_DNA"/>
</dbReference>